<feature type="compositionally biased region" description="Basic residues" evidence="1">
    <location>
        <begin position="527"/>
        <end position="538"/>
    </location>
</feature>
<dbReference type="AlphaFoldDB" id="A0A2H3CFI5"/>
<name>A0A2H3CFI5_ARMGA</name>
<evidence type="ECO:0000256" key="1">
    <source>
        <dbReference type="SAM" id="MobiDB-lite"/>
    </source>
</evidence>
<evidence type="ECO:0000313" key="3">
    <source>
        <dbReference type="Proteomes" id="UP000217790"/>
    </source>
</evidence>
<gene>
    <name evidence="2" type="ORF">ARMGADRAFT_1039035</name>
</gene>
<organism evidence="2 3">
    <name type="scientific">Armillaria gallica</name>
    <name type="common">Bulbous honey fungus</name>
    <name type="synonym">Armillaria bulbosa</name>
    <dbReference type="NCBI Taxonomy" id="47427"/>
    <lineage>
        <taxon>Eukaryota</taxon>
        <taxon>Fungi</taxon>
        <taxon>Dikarya</taxon>
        <taxon>Basidiomycota</taxon>
        <taxon>Agaricomycotina</taxon>
        <taxon>Agaricomycetes</taxon>
        <taxon>Agaricomycetidae</taxon>
        <taxon>Agaricales</taxon>
        <taxon>Marasmiineae</taxon>
        <taxon>Physalacriaceae</taxon>
        <taxon>Armillaria</taxon>
    </lineage>
</organism>
<dbReference type="InParanoid" id="A0A2H3CFI5"/>
<keyword evidence="3" id="KW-1185">Reference proteome</keyword>
<evidence type="ECO:0000313" key="2">
    <source>
        <dbReference type="EMBL" id="PBK81831.1"/>
    </source>
</evidence>
<accession>A0A2H3CFI5</accession>
<feature type="region of interest" description="Disordered" evidence="1">
    <location>
        <begin position="523"/>
        <end position="582"/>
    </location>
</feature>
<feature type="region of interest" description="Disordered" evidence="1">
    <location>
        <begin position="152"/>
        <end position="197"/>
    </location>
</feature>
<sequence>MYRWLRRRPVKVVHYHCLPIEDMSLESCTTMTMDIGIFLPNLGIYMDQERMVMNSMKFLMVHLPLTSSRLCYMKAFMEPLLFLFKSLLKSPLFRQAILETPTFGFPYHRFIMDVTSLSNTLERMSMEDIAMTFKALKDAQLKNQALQEENRRLLTTPSVPKPTGSLVLSPDDSAAADAGSSLNDSASNTKTPSLFESKESRKQPEYCAMKMVVFAHIWFKRKGLFGIGLESACRELDAATLTNSLDAGVERPSPERIMVLQLVLKLYELLSKVFYPLAGATVMGEYHEVFRIVHSWYEKSGVWPDRPYMKHVGGLQRLNFLNRFRNLAAEIFKGIRLLGFKSAGVYNRHPPCLFADGFVTGATVFRTIYGVKILTCLLWGGTALDDQRIVTKGTNADLWHMTEVTPAAIAFAAIVDQLKKGTKSMQDTVKFYNDHVFPTTRDHRSTVPTTVPLSLNEEEEIFWHELEALDKEPDLDSEGVGPTPLTSAVSVDTPSAVSSQVEPPAILVPVTNDAHLCAADANDKVRSKAKGTKGKKSTRAAISTAAPAATSHMALDQGTSTDINVEEGDDDEDEDEEEDEDE</sequence>
<feature type="compositionally biased region" description="Low complexity" evidence="1">
    <location>
        <begin position="539"/>
        <end position="551"/>
    </location>
</feature>
<dbReference type="EMBL" id="KZ293724">
    <property type="protein sequence ID" value="PBK81831.1"/>
    <property type="molecule type" value="Genomic_DNA"/>
</dbReference>
<feature type="compositionally biased region" description="Low complexity" evidence="1">
    <location>
        <begin position="165"/>
        <end position="187"/>
    </location>
</feature>
<dbReference type="Proteomes" id="UP000217790">
    <property type="component" value="Unassembled WGS sequence"/>
</dbReference>
<feature type="compositionally biased region" description="Acidic residues" evidence="1">
    <location>
        <begin position="564"/>
        <end position="582"/>
    </location>
</feature>
<proteinExistence type="predicted"/>
<dbReference type="OrthoDB" id="3231188at2759"/>
<reference evidence="3" key="1">
    <citation type="journal article" date="2017" name="Nat. Ecol. Evol.">
        <title>Genome expansion and lineage-specific genetic innovations in the forest pathogenic fungi Armillaria.</title>
        <authorList>
            <person name="Sipos G."/>
            <person name="Prasanna A.N."/>
            <person name="Walter M.C."/>
            <person name="O'Connor E."/>
            <person name="Balint B."/>
            <person name="Krizsan K."/>
            <person name="Kiss B."/>
            <person name="Hess J."/>
            <person name="Varga T."/>
            <person name="Slot J."/>
            <person name="Riley R."/>
            <person name="Boka B."/>
            <person name="Rigling D."/>
            <person name="Barry K."/>
            <person name="Lee J."/>
            <person name="Mihaltcheva S."/>
            <person name="LaButti K."/>
            <person name="Lipzen A."/>
            <person name="Waldron R."/>
            <person name="Moloney N.M."/>
            <person name="Sperisen C."/>
            <person name="Kredics L."/>
            <person name="Vagvoelgyi C."/>
            <person name="Patrignani A."/>
            <person name="Fitzpatrick D."/>
            <person name="Nagy I."/>
            <person name="Doyle S."/>
            <person name="Anderson J.B."/>
            <person name="Grigoriev I.V."/>
            <person name="Gueldener U."/>
            <person name="Muensterkoetter M."/>
            <person name="Nagy L.G."/>
        </authorList>
    </citation>
    <scope>NUCLEOTIDE SEQUENCE [LARGE SCALE GENOMIC DNA]</scope>
    <source>
        <strain evidence="3">Ar21-2</strain>
    </source>
</reference>
<protein>
    <submittedName>
        <fullName evidence="2">Uncharacterized protein</fullName>
    </submittedName>
</protein>